<keyword evidence="1" id="KW-0472">Membrane</keyword>
<comment type="caution">
    <text evidence="3">The sequence shown here is derived from an EMBL/GenBank/DDBJ whole genome shotgun (WGS) entry which is preliminary data.</text>
</comment>
<proteinExistence type="predicted"/>
<evidence type="ECO:0000313" key="4">
    <source>
        <dbReference type="Proteomes" id="UP001396334"/>
    </source>
</evidence>
<dbReference type="Gene3D" id="3.60.10.10">
    <property type="entry name" value="Endonuclease/exonuclease/phosphatase"/>
    <property type="match status" value="1"/>
</dbReference>
<name>A0ABR2T3S3_9ROSI</name>
<accession>A0ABR2T3S3</accession>
<dbReference type="PANTHER" id="PTHR33710:SF79">
    <property type="entry name" value="OS06G0205337 PROTEIN"/>
    <property type="match status" value="1"/>
</dbReference>
<keyword evidence="4" id="KW-1185">Reference proteome</keyword>
<dbReference type="Proteomes" id="UP001396334">
    <property type="component" value="Unassembled WGS sequence"/>
</dbReference>
<dbReference type="Pfam" id="PF03372">
    <property type="entry name" value="Exo_endo_phos"/>
    <property type="match status" value="1"/>
</dbReference>
<sequence length="312" mass="35446">MNVGAHWVPGSKILLYFLGSEGGSEVLAQVLFLFRSFLVLVRFVGVMAILAWNVRGLGNKDTNRALRKSIQKFQPDIIFLSETKQKKGFLEKVKTKMKMAHSFYVEPCRITGGLACGIPRGLALWWSNDTQITVLRSGKHFIDAEISIKGESEWFGSFIYGPPYKEEKREFWEMMTQMRDASEECWLVIGDTNVVASQEEKLGGIPFNLNDARVYFDFIDGKGLIELPISSGSFTWLNQRSEEEAILEKLDRALCSVEWSVRFPKAVGLLDVAIGSAHAPVIIYPYGLSKKYKRDFKFESKWLLEEECKSTV</sequence>
<keyword evidence="1" id="KW-0812">Transmembrane</keyword>
<organism evidence="3 4">
    <name type="scientific">Hibiscus sabdariffa</name>
    <name type="common">roselle</name>
    <dbReference type="NCBI Taxonomy" id="183260"/>
    <lineage>
        <taxon>Eukaryota</taxon>
        <taxon>Viridiplantae</taxon>
        <taxon>Streptophyta</taxon>
        <taxon>Embryophyta</taxon>
        <taxon>Tracheophyta</taxon>
        <taxon>Spermatophyta</taxon>
        <taxon>Magnoliopsida</taxon>
        <taxon>eudicotyledons</taxon>
        <taxon>Gunneridae</taxon>
        <taxon>Pentapetalae</taxon>
        <taxon>rosids</taxon>
        <taxon>malvids</taxon>
        <taxon>Malvales</taxon>
        <taxon>Malvaceae</taxon>
        <taxon>Malvoideae</taxon>
        <taxon>Hibiscus</taxon>
    </lineage>
</organism>
<feature type="domain" description="Endonuclease/exonuclease/phosphatase" evidence="2">
    <location>
        <begin position="51"/>
        <end position="271"/>
    </location>
</feature>
<evidence type="ECO:0000256" key="1">
    <source>
        <dbReference type="SAM" id="Phobius"/>
    </source>
</evidence>
<gene>
    <name evidence="3" type="ORF">V6N11_056338</name>
</gene>
<protein>
    <recommendedName>
        <fullName evidence="2">Endonuclease/exonuclease/phosphatase domain-containing protein</fullName>
    </recommendedName>
</protein>
<dbReference type="PANTHER" id="PTHR33710">
    <property type="entry name" value="BNAC02G09200D PROTEIN"/>
    <property type="match status" value="1"/>
</dbReference>
<dbReference type="InterPro" id="IPR036691">
    <property type="entry name" value="Endo/exonu/phosph_ase_sf"/>
</dbReference>
<dbReference type="InterPro" id="IPR005135">
    <property type="entry name" value="Endo/exonuclease/phosphatase"/>
</dbReference>
<dbReference type="EMBL" id="JBBPBN010000009">
    <property type="protein sequence ID" value="KAK9032054.1"/>
    <property type="molecule type" value="Genomic_DNA"/>
</dbReference>
<keyword evidence="1" id="KW-1133">Transmembrane helix</keyword>
<dbReference type="SUPFAM" id="SSF56219">
    <property type="entry name" value="DNase I-like"/>
    <property type="match status" value="1"/>
</dbReference>
<feature type="transmembrane region" description="Helical" evidence="1">
    <location>
        <begin position="32"/>
        <end position="54"/>
    </location>
</feature>
<evidence type="ECO:0000259" key="2">
    <source>
        <dbReference type="Pfam" id="PF03372"/>
    </source>
</evidence>
<evidence type="ECO:0000313" key="3">
    <source>
        <dbReference type="EMBL" id="KAK9032054.1"/>
    </source>
</evidence>
<reference evidence="3 4" key="1">
    <citation type="journal article" date="2024" name="G3 (Bethesda)">
        <title>Genome assembly of Hibiscus sabdariffa L. provides insights into metabolisms of medicinal natural products.</title>
        <authorList>
            <person name="Kim T."/>
        </authorList>
    </citation>
    <scope>NUCLEOTIDE SEQUENCE [LARGE SCALE GENOMIC DNA]</scope>
    <source>
        <strain evidence="3">TK-2024</strain>
        <tissue evidence="3">Old leaves</tissue>
    </source>
</reference>